<dbReference type="Pfam" id="PF07478">
    <property type="entry name" value="Dala_Dala_lig_C"/>
    <property type="match status" value="1"/>
</dbReference>
<feature type="active site" evidence="16">
    <location>
        <position position="167"/>
    </location>
</feature>
<keyword evidence="5 15" id="KW-0436">Ligase</keyword>
<keyword evidence="6 18" id="KW-0479">Metal-binding</keyword>
<comment type="subcellular location">
    <subcellularLocation>
        <location evidence="15">Cytoplasm</location>
    </subcellularLocation>
</comment>
<dbReference type="InterPro" id="IPR000291">
    <property type="entry name" value="D-Ala_lig_Van_CS"/>
</dbReference>
<dbReference type="SUPFAM" id="SSF56059">
    <property type="entry name" value="Glutathione synthetase ATP-binding domain-like"/>
    <property type="match status" value="1"/>
</dbReference>
<feature type="active site" evidence="16">
    <location>
        <position position="305"/>
    </location>
</feature>
<feature type="binding site" evidence="17">
    <location>
        <begin position="197"/>
        <end position="204"/>
    </location>
    <ligand>
        <name>ATP</name>
        <dbReference type="ChEBI" id="CHEBI:30616"/>
    </ligand>
</feature>
<feature type="binding site" evidence="17">
    <location>
        <begin position="293"/>
        <end position="294"/>
    </location>
    <ligand>
        <name>ATP</name>
        <dbReference type="ChEBI" id="CHEBI:30616"/>
    </ligand>
</feature>
<dbReference type="Pfam" id="PF01820">
    <property type="entry name" value="Dala_Dala_lig_N"/>
    <property type="match status" value="1"/>
</dbReference>
<evidence type="ECO:0000256" key="16">
    <source>
        <dbReference type="PIRSR" id="PIRSR039102-1"/>
    </source>
</evidence>
<feature type="binding site" evidence="17">
    <location>
        <position position="117"/>
    </location>
    <ligand>
        <name>ATP</name>
        <dbReference type="ChEBI" id="CHEBI:30616"/>
    </ligand>
</feature>
<comment type="similarity">
    <text evidence="4 15">Belongs to the D-alanine--D-alanine ligase family.</text>
</comment>
<keyword evidence="9 18" id="KW-0460">Magnesium</keyword>
<evidence type="ECO:0000256" key="5">
    <source>
        <dbReference type="ARBA" id="ARBA00022598"/>
    </source>
</evidence>
<evidence type="ECO:0000256" key="17">
    <source>
        <dbReference type="PIRSR" id="PIRSR039102-2"/>
    </source>
</evidence>
<evidence type="ECO:0000256" key="13">
    <source>
        <dbReference type="ARBA" id="ARBA00023316"/>
    </source>
</evidence>
<evidence type="ECO:0000256" key="18">
    <source>
        <dbReference type="PIRSR" id="PIRSR039102-3"/>
    </source>
</evidence>
<dbReference type="Proteomes" id="UP000053784">
    <property type="component" value="Unassembled WGS sequence"/>
</dbReference>
<dbReference type="OrthoDB" id="9813261at2"/>
<dbReference type="RefSeq" id="WP_034413278.1">
    <property type="nucleotide sequence ID" value="NZ_JGVK01000006.1"/>
</dbReference>
<dbReference type="NCBIfam" id="TIGR01205">
    <property type="entry name" value="D_ala_D_alaTIGR"/>
    <property type="match status" value="1"/>
</dbReference>
<dbReference type="Gene3D" id="3.40.50.20">
    <property type="match status" value="1"/>
</dbReference>
<evidence type="ECO:0000256" key="7">
    <source>
        <dbReference type="ARBA" id="ARBA00022741"/>
    </source>
</evidence>
<evidence type="ECO:0000256" key="15">
    <source>
        <dbReference type="HAMAP-Rule" id="MF_00047"/>
    </source>
</evidence>
<dbReference type="eggNOG" id="COG1181">
    <property type="taxonomic scope" value="Bacteria"/>
</dbReference>
<keyword evidence="8 19" id="KW-0067">ATP-binding</keyword>
<evidence type="ECO:0000256" key="9">
    <source>
        <dbReference type="ARBA" id="ARBA00022842"/>
    </source>
</evidence>
<evidence type="ECO:0000256" key="6">
    <source>
        <dbReference type="ARBA" id="ARBA00022723"/>
    </source>
</evidence>
<evidence type="ECO:0000259" key="20">
    <source>
        <dbReference type="PROSITE" id="PS50975"/>
    </source>
</evidence>
<feature type="binding site" evidence="17">
    <location>
        <begin position="167"/>
        <end position="168"/>
    </location>
    <ligand>
        <name>ATP</name>
        <dbReference type="ChEBI" id="CHEBI:30616"/>
    </ligand>
</feature>
<evidence type="ECO:0000256" key="8">
    <source>
        <dbReference type="ARBA" id="ARBA00022840"/>
    </source>
</evidence>
<comment type="caution">
    <text evidence="21">The sequence shown here is derived from an EMBL/GenBank/DDBJ whole genome shotgun (WGS) entry which is preliminary data.</text>
</comment>
<keyword evidence="10 15" id="KW-0133">Cell shape</keyword>
<gene>
    <name evidence="21" type="primary">ddI</name>
    <name evidence="15" type="synonym">ddl</name>
    <name evidence="21" type="ORF">CF67_14072</name>
</gene>
<evidence type="ECO:0000313" key="21">
    <source>
        <dbReference type="EMBL" id="KEY91549.1"/>
    </source>
</evidence>
<dbReference type="GO" id="GO:0005524">
    <property type="term" value="F:ATP binding"/>
    <property type="evidence" value="ECO:0007669"/>
    <property type="project" value="UniProtKB-UniRule"/>
</dbReference>
<dbReference type="InterPro" id="IPR011761">
    <property type="entry name" value="ATP-grasp"/>
</dbReference>
<dbReference type="InterPro" id="IPR011127">
    <property type="entry name" value="Dala_Dala_lig_N"/>
</dbReference>
<keyword evidence="15" id="KW-0963">Cytoplasm</keyword>
<reference evidence="21 22" key="1">
    <citation type="submission" date="2014-03" db="EMBL/GenBank/DDBJ databases">
        <title>Selection and divergence in the genomes of co-occurring obligate luminous symbionts with specific hosts.</title>
        <authorList>
            <person name="Hendry T.A."/>
            <person name="de Wet J.R."/>
            <person name="Dunlap P.V."/>
        </authorList>
    </citation>
    <scope>NUCLEOTIDE SEQUENCE [LARGE SCALE GENOMIC DNA]</scope>
    <source>
        <strain evidence="21 22">Ppalp.1</strain>
    </source>
</reference>
<evidence type="ECO:0000256" key="1">
    <source>
        <dbReference type="ARBA" id="ARBA00001936"/>
    </source>
</evidence>
<dbReference type="EMBL" id="JGVK01000006">
    <property type="protein sequence ID" value="KEY91549.1"/>
    <property type="molecule type" value="Genomic_DNA"/>
</dbReference>
<keyword evidence="12 18" id="KW-0464">Manganese</keyword>
<proteinExistence type="inferred from homology"/>
<dbReference type="Gene3D" id="3.30.470.20">
    <property type="entry name" value="ATP-grasp fold, B domain"/>
    <property type="match status" value="1"/>
</dbReference>
<dbReference type="PROSITE" id="PS00843">
    <property type="entry name" value="DALA_DALA_LIGASE_1"/>
    <property type="match status" value="1"/>
</dbReference>
<evidence type="ECO:0000256" key="2">
    <source>
        <dbReference type="ARBA" id="ARBA00003921"/>
    </source>
</evidence>
<comment type="catalytic activity">
    <reaction evidence="14 15">
        <text>2 D-alanine + ATP = D-alanyl-D-alanine + ADP + phosphate + H(+)</text>
        <dbReference type="Rhea" id="RHEA:11224"/>
        <dbReference type="ChEBI" id="CHEBI:15378"/>
        <dbReference type="ChEBI" id="CHEBI:30616"/>
        <dbReference type="ChEBI" id="CHEBI:43474"/>
        <dbReference type="ChEBI" id="CHEBI:57416"/>
        <dbReference type="ChEBI" id="CHEBI:57822"/>
        <dbReference type="ChEBI" id="CHEBI:456216"/>
        <dbReference type="EC" id="6.3.2.4"/>
    </reaction>
</comment>
<dbReference type="PIRSF" id="PIRSF039102">
    <property type="entry name" value="Ddl/VanB"/>
    <property type="match status" value="1"/>
</dbReference>
<dbReference type="PROSITE" id="PS50975">
    <property type="entry name" value="ATP_GRASP"/>
    <property type="match status" value="1"/>
</dbReference>
<sequence length="340" mass="38555">MRPVTILLLCGGNSAEYAVSLMSANYLQSQLELTQSFSVICVKIKKDGWYNSNDDLVYLDTNNSKLNSEVSSIQIDFAIPCIHGYPGETGDIQSVLELARIPYLGSRPEASSNSFNKITSKLWYKALDIPNTPYLFLNENNREAFEKTRNALKRWKTIFIKAARQGSSVGCYKVTDVKKIQESINFAFQYSSQVLVEQAVKSRELEVAAYEFNGKLHISKPGEIITPNDAFYSYEEKYGANSGSVVEIEASNLTQKQKTTISKNARKIFIQMRLRHLSRIDFFLTEDEHIYLNEINTFPGMTLMSMFPKMLENNGHKFSKFLSSCIYGSIKKGCSKKSLF</sequence>
<comment type="cofactor">
    <cofactor evidence="18">
        <name>Mg(2+)</name>
        <dbReference type="ChEBI" id="CHEBI:18420"/>
    </cofactor>
    <cofactor evidence="18">
        <name>Mn(2+)</name>
        <dbReference type="ChEBI" id="CHEBI:29035"/>
    </cofactor>
    <text evidence="18">Binds 2 magnesium or manganese ions per subunit.</text>
</comment>
<comment type="function">
    <text evidence="2 15">Cell wall formation.</text>
</comment>
<dbReference type="SUPFAM" id="SSF52440">
    <property type="entry name" value="PreATP-grasp domain"/>
    <property type="match status" value="1"/>
</dbReference>
<dbReference type="GO" id="GO:0005829">
    <property type="term" value="C:cytosol"/>
    <property type="evidence" value="ECO:0007669"/>
    <property type="project" value="TreeGrafter"/>
</dbReference>
<dbReference type="HAMAP" id="MF_00047">
    <property type="entry name" value="Dala_Dala_lig"/>
    <property type="match status" value="1"/>
</dbReference>
<evidence type="ECO:0000256" key="12">
    <source>
        <dbReference type="ARBA" id="ARBA00023211"/>
    </source>
</evidence>
<evidence type="ECO:0000256" key="4">
    <source>
        <dbReference type="ARBA" id="ARBA00010871"/>
    </source>
</evidence>
<organism evidence="21 22">
    <name type="scientific">Candidatus Photodesmus blepharonis</name>
    <dbReference type="NCBI Taxonomy" id="1179155"/>
    <lineage>
        <taxon>Bacteria</taxon>
        <taxon>Pseudomonadati</taxon>
        <taxon>Pseudomonadota</taxon>
        <taxon>Gammaproteobacteria</taxon>
        <taxon>Vibrionales</taxon>
        <taxon>Vibrionaceae</taxon>
        <taxon>Candidatus Photodesmus</taxon>
    </lineage>
</organism>
<dbReference type="STRING" id="1179155.CF67_14072"/>
<feature type="active site" evidence="16">
    <location>
        <position position="16"/>
    </location>
</feature>
<protein>
    <recommendedName>
        <fullName evidence="15">D-alanine--D-alanine ligase</fullName>
        <ecNumber evidence="15">6.3.2.4</ecNumber>
    </recommendedName>
    <alternativeName>
        <fullName evidence="15">D-Ala-D-Ala ligase</fullName>
    </alternativeName>
    <alternativeName>
        <fullName evidence="15">D-alanylalanine synthetase</fullName>
    </alternativeName>
</protein>
<feature type="binding site" evidence="17">
    <location>
        <begin position="159"/>
        <end position="161"/>
    </location>
    <ligand>
        <name>ATP</name>
        <dbReference type="ChEBI" id="CHEBI:30616"/>
    </ligand>
</feature>
<accession>A0A084CP20</accession>
<dbReference type="GO" id="GO:0008716">
    <property type="term" value="F:D-alanine-D-alanine ligase activity"/>
    <property type="evidence" value="ECO:0007669"/>
    <property type="project" value="UniProtKB-UniRule"/>
</dbReference>
<feature type="binding site" evidence="18">
    <location>
        <position position="281"/>
    </location>
    <ligand>
        <name>Mg(2+)</name>
        <dbReference type="ChEBI" id="CHEBI:18420"/>
        <label>1</label>
    </ligand>
</feature>
<evidence type="ECO:0000256" key="19">
    <source>
        <dbReference type="PROSITE-ProRule" id="PRU00409"/>
    </source>
</evidence>
<dbReference type="GO" id="GO:0046872">
    <property type="term" value="F:metal ion binding"/>
    <property type="evidence" value="ECO:0007669"/>
    <property type="project" value="UniProtKB-KW"/>
</dbReference>
<dbReference type="InterPro" id="IPR013815">
    <property type="entry name" value="ATP_grasp_subdomain_1"/>
</dbReference>
<feature type="domain" description="ATP-grasp" evidence="20">
    <location>
        <begin position="121"/>
        <end position="327"/>
    </location>
</feature>
<dbReference type="NCBIfam" id="NF002527">
    <property type="entry name" value="PRK01966.1-3"/>
    <property type="match status" value="1"/>
</dbReference>
<evidence type="ECO:0000256" key="11">
    <source>
        <dbReference type="ARBA" id="ARBA00022984"/>
    </source>
</evidence>
<dbReference type="EC" id="6.3.2.4" evidence="15"/>
<evidence type="ECO:0000313" key="22">
    <source>
        <dbReference type="Proteomes" id="UP000053784"/>
    </source>
</evidence>
<keyword evidence="7 17" id="KW-0547">Nucleotide-binding</keyword>
<dbReference type="UniPathway" id="UPA00219"/>
<feature type="binding site" evidence="18">
    <location>
        <position position="296"/>
    </location>
    <ligand>
        <name>Mg(2+)</name>
        <dbReference type="ChEBI" id="CHEBI:18420"/>
        <label>2</label>
    </ligand>
</feature>
<comment type="pathway">
    <text evidence="3 15">Cell wall biogenesis; peptidoglycan biosynthesis.</text>
</comment>
<dbReference type="GO" id="GO:0009252">
    <property type="term" value="P:peptidoglycan biosynthetic process"/>
    <property type="evidence" value="ECO:0007669"/>
    <property type="project" value="UniProtKB-UniRule"/>
</dbReference>
<dbReference type="InterPro" id="IPR005905">
    <property type="entry name" value="D_ala_D_ala"/>
</dbReference>
<dbReference type="GO" id="GO:0071555">
    <property type="term" value="P:cell wall organization"/>
    <property type="evidence" value="ECO:0007669"/>
    <property type="project" value="UniProtKB-KW"/>
</dbReference>
<keyword evidence="11 15" id="KW-0573">Peptidoglycan synthesis</keyword>
<keyword evidence="13 15" id="KW-0961">Cell wall biogenesis/degradation</keyword>
<dbReference type="GO" id="GO:0008360">
    <property type="term" value="P:regulation of cell shape"/>
    <property type="evidence" value="ECO:0007669"/>
    <property type="project" value="UniProtKB-KW"/>
</dbReference>
<evidence type="ECO:0000256" key="14">
    <source>
        <dbReference type="ARBA" id="ARBA00047614"/>
    </source>
</evidence>
<dbReference type="AlphaFoldDB" id="A0A084CP20"/>
<feature type="binding site" evidence="18">
    <location>
        <position position="294"/>
    </location>
    <ligand>
        <name>Mg(2+)</name>
        <dbReference type="ChEBI" id="CHEBI:18420"/>
        <label>2</label>
    </ligand>
</feature>
<keyword evidence="22" id="KW-1185">Reference proteome</keyword>
<dbReference type="PANTHER" id="PTHR23132:SF25">
    <property type="entry name" value="D-ALANINE--D-ALANINE LIGASE A"/>
    <property type="match status" value="1"/>
</dbReference>
<evidence type="ECO:0000256" key="3">
    <source>
        <dbReference type="ARBA" id="ARBA00004752"/>
    </source>
</evidence>
<dbReference type="InterPro" id="IPR016185">
    <property type="entry name" value="PreATP-grasp_dom_sf"/>
</dbReference>
<name>A0A084CP20_9GAMM</name>
<dbReference type="PROSITE" id="PS00844">
    <property type="entry name" value="DALA_DALA_LIGASE_2"/>
    <property type="match status" value="1"/>
</dbReference>
<evidence type="ECO:0000256" key="10">
    <source>
        <dbReference type="ARBA" id="ARBA00022960"/>
    </source>
</evidence>
<dbReference type="Gene3D" id="3.30.1490.20">
    <property type="entry name" value="ATP-grasp fold, A domain"/>
    <property type="match status" value="1"/>
</dbReference>
<feature type="binding site" evidence="18">
    <location>
        <position position="294"/>
    </location>
    <ligand>
        <name>Mg(2+)</name>
        <dbReference type="ChEBI" id="CHEBI:18420"/>
        <label>1</label>
    </ligand>
</feature>
<dbReference type="InterPro" id="IPR011095">
    <property type="entry name" value="Dala_Dala_lig_C"/>
</dbReference>
<comment type="cofactor">
    <cofactor evidence="1">
        <name>Mn(2+)</name>
        <dbReference type="ChEBI" id="CHEBI:29035"/>
    </cofactor>
</comment>
<dbReference type="PANTHER" id="PTHR23132">
    <property type="entry name" value="D-ALANINE--D-ALANINE LIGASE"/>
    <property type="match status" value="1"/>
</dbReference>